<feature type="transmembrane region" description="Helical" evidence="8">
    <location>
        <begin position="414"/>
        <end position="433"/>
    </location>
</feature>
<protein>
    <submittedName>
        <fullName evidence="9">Membrane protein</fullName>
    </submittedName>
</protein>
<dbReference type="EMBL" id="JAUSRE010000004">
    <property type="protein sequence ID" value="MDP9887415.1"/>
    <property type="molecule type" value="Genomic_DNA"/>
</dbReference>
<evidence type="ECO:0000256" key="4">
    <source>
        <dbReference type="ARBA" id="ARBA00022692"/>
    </source>
</evidence>
<evidence type="ECO:0000256" key="7">
    <source>
        <dbReference type="ARBA" id="ARBA00024033"/>
    </source>
</evidence>
<evidence type="ECO:0000256" key="5">
    <source>
        <dbReference type="ARBA" id="ARBA00022989"/>
    </source>
</evidence>
<comment type="caution">
    <text evidence="9">The sequence shown here is derived from an EMBL/GenBank/DDBJ whole genome shotgun (WGS) entry which is preliminary data.</text>
</comment>
<evidence type="ECO:0000313" key="10">
    <source>
        <dbReference type="Proteomes" id="UP001226577"/>
    </source>
</evidence>
<keyword evidence="10" id="KW-1185">Reference proteome</keyword>
<feature type="transmembrane region" description="Helical" evidence="8">
    <location>
        <begin position="248"/>
        <end position="269"/>
    </location>
</feature>
<evidence type="ECO:0000256" key="8">
    <source>
        <dbReference type="SAM" id="Phobius"/>
    </source>
</evidence>
<dbReference type="RefSeq" id="WP_307304968.1">
    <property type="nucleotide sequence ID" value="NZ_JAUSRE010000004.1"/>
</dbReference>
<feature type="transmembrane region" description="Helical" evidence="8">
    <location>
        <begin position="381"/>
        <end position="399"/>
    </location>
</feature>
<comment type="subcellular location">
    <subcellularLocation>
        <location evidence="1">Cell membrane</location>
        <topology evidence="1">Multi-pass membrane protein</topology>
    </subcellularLocation>
</comment>
<dbReference type="Proteomes" id="UP001226577">
    <property type="component" value="Unassembled WGS sequence"/>
</dbReference>
<evidence type="ECO:0000256" key="1">
    <source>
        <dbReference type="ARBA" id="ARBA00004651"/>
    </source>
</evidence>
<organism evidence="9 10">
    <name type="scientific">Pseudarthrobacter enclensis</name>
    <dbReference type="NCBI Taxonomy" id="993070"/>
    <lineage>
        <taxon>Bacteria</taxon>
        <taxon>Bacillati</taxon>
        <taxon>Actinomycetota</taxon>
        <taxon>Actinomycetes</taxon>
        <taxon>Micrococcales</taxon>
        <taxon>Micrococcaceae</taxon>
        <taxon>Pseudarthrobacter</taxon>
    </lineage>
</organism>
<evidence type="ECO:0000313" key="9">
    <source>
        <dbReference type="EMBL" id="MDP9887415.1"/>
    </source>
</evidence>
<comment type="similarity">
    <text evidence="7">Belongs to the glycosyltransferase 87 family.</text>
</comment>
<gene>
    <name evidence="9" type="ORF">J2X98_000990</name>
</gene>
<feature type="transmembrane region" description="Helical" evidence="8">
    <location>
        <begin position="116"/>
        <end position="133"/>
    </location>
</feature>
<proteinExistence type="inferred from homology"/>
<feature type="transmembrane region" description="Helical" evidence="8">
    <location>
        <begin position="55"/>
        <end position="74"/>
    </location>
</feature>
<dbReference type="InterPro" id="IPR018584">
    <property type="entry name" value="GT87"/>
</dbReference>
<feature type="transmembrane region" description="Helical" evidence="8">
    <location>
        <begin position="315"/>
        <end position="335"/>
    </location>
</feature>
<name>A0ABT9RQA7_9MICC</name>
<feature type="transmembrane region" description="Helical" evidence="8">
    <location>
        <begin position="177"/>
        <end position="207"/>
    </location>
</feature>
<dbReference type="InterPro" id="IPR016570">
    <property type="entry name" value="UCP010361"/>
</dbReference>
<reference evidence="9 10" key="1">
    <citation type="submission" date="2023-07" db="EMBL/GenBank/DDBJ databases">
        <title>Sorghum-associated microbial communities from plants grown in Nebraska, USA.</title>
        <authorList>
            <person name="Schachtman D."/>
        </authorList>
    </citation>
    <scope>NUCLEOTIDE SEQUENCE [LARGE SCALE GENOMIC DNA]</scope>
    <source>
        <strain evidence="9 10">CC222</strain>
    </source>
</reference>
<evidence type="ECO:0000256" key="6">
    <source>
        <dbReference type="ARBA" id="ARBA00023136"/>
    </source>
</evidence>
<feature type="transmembrane region" description="Helical" evidence="8">
    <location>
        <begin position="341"/>
        <end position="360"/>
    </location>
</feature>
<feature type="transmembrane region" description="Helical" evidence="8">
    <location>
        <begin position="145"/>
        <end position="165"/>
    </location>
</feature>
<keyword evidence="4 8" id="KW-0812">Transmembrane</keyword>
<sequence>MHETLPPEDGPRSRIVVPSRSDAFLRNFTELIGGPLGTRAAPGLVSPGIYTVERVLIVLTALAALVGLLLKGYCRVNGWETPTQFYATCYSDFPELFRNRGMASGVFPILGSGSQFEYPVLIALIAGVTAWLVPGGDANARSLAYFDINAVLLGAVFMAMVLVIARMPGRRPWDAAMVALAPGIVLAGTINWDLWAACLLAVGMYFFARGRLVAAGILIGLATAVKLYPVLVLGPILLLALRTGRWRPLLVTGGAAAAAWLVVNVPFVAVNPSGWAYFFQYSAERGAGYSSAWFAYNLVAGRVGWAGLSADGVSVLSVGLFVLACAGIAGVALTAPRRPRLAQLAFLVVAAFILTGKVYSPQYVVWLVPLLALARPRWRDFLVWQGVEALHWAAIWLYLGQVTSAGPSQHNLDMPYYVLAVAAHMVAVAYLMARVVWDIFDPAHDPIRRHHVDDPHGGFFAGAPDRVRLRLRRRAVPALPLKAGSHA</sequence>
<accession>A0ABT9RQA7</accession>
<keyword evidence="5 8" id="KW-1133">Transmembrane helix</keyword>
<keyword evidence="6 8" id="KW-0472">Membrane</keyword>
<dbReference type="PIRSF" id="PIRSF010361">
    <property type="entry name" value="UCP010361"/>
    <property type="match status" value="1"/>
</dbReference>
<feature type="transmembrane region" description="Helical" evidence="8">
    <location>
        <begin position="213"/>
        <end position="241"/>
    </location>
</feature>
<evidence type="ECO:0000256" key="2">
    <source>
        <dbReference type="ARBA" id="ARBA00022475"/>
    </source>
</evidence>
<keyword evidence="3" id="KW-0808">Transferase</keyword>
<keyword evidence="2" id="KW-1003">Cell membrane</keyword>
<evidence type="ECO:0000256" key="3">
    <source>
        <dbReference type="ARBA" id="ARBA00022679"/>
    </source>
</evidence>
<dbReference type="Pfam" id="PF09594">
    <property type="entry name" value="GT87"/>
    <property type="match status" value="1"/>
</dbReference>